<evidence type="ECO:0000313" key="2">
    <source>
        <dbReference type="Proteomes" id="UP000298030"/>
    </source>
</evidence>
<sequence>MDGRTGEEQVRPSLLFPLLSAYRPLLLLSPTCPLSSTLLDALGPLPLSSDPSARFTDAPTCPVVERSSRVTSPFEEFYALVLMSIGRRVRRMLSPARLSNTVNGTDHVNLRGDYNL</sequence>
<gene>
    <name evidence="1" type="ORF">FA13DRAFT_1397589</name>
</gene>
<evidence type="ECO:0000313" key="1">
    <source>
        <dbReference type="EMBL" id="TEB23818.1"/>
    </source>
</evidence>
<reference evidence="1 2" key="1">
    <citation type="journal article" date="2019" name="Nat. Ecol. Evol.">
        <title>Megaphylogeny resolves global patterns of mushroom evolution.</title>
        <authorList>
            <person name="Varga T."/>
            <person name="Krizsan K."/>
            <person name="Foldi C."/>
            <person name="Dima B."/>
            <person name="Sanchez-Garcia M."/>
            <person name="Sanchez-Ramirez S."/>
            <person name="Szollosi G.J."/>
            <person name="Szarkandi J.G."/>
            <person name="Papp V."/>
            <person name="Albert L."/>
            <person name="Andreopoulos W."/>
            <person name="Angelini C."/>
            <person name="Antonin V."/>
            <person name="Barry K.W."/>
            <person name="Bougher N.L."/>
            <person name="Buchanan P."/>
            <person name="Buyck B."/>
            <person name="Bense V."/>
            <person name="Catcheside P."/>
            <person name="Chovatia M."/>
            <person name="Cooper J."/>
            <person name="Damon W."/>
            <person name="Desjardin D."/>
            <person name="Finy P."/>
            <person name="Geml J."/>
            <person name="Haridas S."/>
            <person name="Hughes K."/>
            <person name="Justo A."/>
            <person name="Karasinski D."/>
            <person name="Kautmanova I."/>
            <person name="Kiss B."/>
            <person name="Kocsube S."/>
            <person name="Kotiranta H."/>
            <person name="LaButti K.M."/>
            <person name="Lechner B.E."/>
            <person name="Liimatainen K."/>
            <person name="Lipzen A."/>
            <person name="Lukacs Z."/>
            <person name="Mihaltcheva S."/>
            <person name="Morgado L.N."/>
            <person name="Niskanen T."/>
            <person name="Noordeloos M.E."/>
            <person name="Ohm R.A."/>
            <person name="Ortiz-Santana B."/>
            <person name="Ovrebo C."/>
            <person name="Racz N."/>
            <person name="Riley R."/>
            <person name="Savchenko A."/>
            <person name="Shiryaev A."/>
            <person name="Soop K."/>
            <person name="Spirin V."/>
            <person name="Szebenyi C."/>
            <person name="Tomsovsky M."/>
            <person name="Tulloss R.E."/>
            <person name="Uehling J."/>
            <person name="Grigoriev I.V."/>
            <person name="Vagvolgyi C."/>
            <person name="Papp T."/>
            <person name="Martin F.M."/>
            <person name="Miettinen O."/>
            <person name="Hibbett D.S."/>
            <person name="Nagy L.G."/>
        </authorList>
    </citation>
    <scope>NUCLEOTIDE SEQUENCE [LARGE SCALE GENOMIC DNA]</scope>
    <source>
        <strain evidence="1 2">FP101781</strain>
    </source>
</reference>
<dbReference type="EMBL" id="QPFP01000073">
    <property type="protein sequence ID" value="TEB23818.1"/>
    <property type="molecule type" value="Genomic_DNA"/>
</dbReference>
<accession>A0A4Y7SQ85</accession>
<name>A0A4Y7SQ85_COPMI</name>
<keyword evidence="2" id="KW-1185">Reference proteome</keyword>
<comment type="caution">
    <text evidence="1">The sequence shown here is derived from an EMBL/GenBank/DDBJ whole genome shotgun (WGS) entry which is preliminary data.</text>
</comment>
<proteinExistence type="predicted"/>
<protein>
    <submittedName>
        <fullName evidence="1">Uncharacterized protein</fullName>
    </submittedName>
</protein>
<dbReference type="AlphaFoldDB" id="A0A4Y7SQ85"/>
<organism evidence="1 2">
    <name type="scientific">Coprinellus micaceus</name>
    <name type="common">Glistening ink-cap mushroom</name>
    <name type="synonym">Coprinus micaceus</name>
    <dbReference type="NCBI Taxonomy" id="71717"/>
    <lineage>
        <taxon>Eukaryota</taxon>
        <taxon>Fungi</taxon>
        <taxon>Dikarya</taxon>
        <taxon>Basidiomycota</taxon>
        <taxon>Agaricomycotina</taxon>
        <taxon>Agaricomycetes</taxon>
        <taxon>Agaricomycetidae</taxon>
        <taxon>Agaricales</taxon>
        <taxon>Agaricineae</taxon>
        <taxon>Psathyrellaceae</taxon>
        <taxon>Coprinellus</taxon>
    </lineage>
</organism>
<dbReference type="Proteomes" id="UP000298030">
    <property type="component" value="Unassembled WGS sequence"/>
</dbReference>